<dbReference type="EMBL" id="JAUESC010000388">
    <property type="protein sequence ID" value="KAK0571081.1"/>
    <property type="molecule type" value="Genomic_DNA"/>
</dbReference>
<dbReference type="AlphaFoldDB" id="A0AA39RCB6"/>
<feature type="region of interest" description="Disordered" evidence="1">
    <location>
        <begin position="71"/>
        <end position="90"/>
    </location>
</feature>
<gene>
    <name evidence="2" type="ORF">LWI29_010662</name>
</gene>
<reference evidence="2" key="1">
    <citation type="journal article" date="2022" name="Plant J.">
        <title>Strategies of tolerance reflected in two North American maple genomes.</title>
        <authorList>
            <person name="McEvoy S.L."/>
            <person name="Sezen U.U."/>
            <person name="Trouern-Trend A."/>
            <person name="McMahon S.M."/>
            <person name="Schaberg P.G."/>
            <person name="Yang J."/>
            <person name="Wegrzyn J.L."/>
            <person name="Swenson N.G."/>
        </authorList>
    </citation>
    <scope>NUCLEOTIDE SEQUENCE</scope>
    <source>
        <strain evidence="2">NS2018</strain>
    </source>
</reference>
<proteinExistence type="predicted"/>
<reference evidence="2" key="2">
    <citation type="submission" date="2023-06" db="EMBL/GenBank/DDBJ databases">
        <authorList>
            <person name="Swenson N.G."/>
            <person name="Wegrzyn J.L."/>
            <person name="Mcevoy S.L."/>
        </authorList>
    </citation>
    <scope>NUCLEOTIDE SEQUENCE</scope>
    <source>
        <strain evidence="2">NS2018</strain>
        <tissue evidence="2">Leaf</tissue>
    </source>
</reference>
<protein>
    <submittedName>
        <fullName evidence="2">Uncharacterized protein</fullName>
    </submittedName>
</protein>
<evidence type="ECO:0000313" key="2">
    <source>
        <dbReference type="EMBL" id="KAK0571081.1"/>
    </source>
</evidence>
<accession>A0AA39RCB6</accession>
<organism evidence="2 3">
    <name type="scientific">Acer saccharum</name>
    <name type="common">Sugar maple</name>
    <dbReference type="NCBI Taxonomy" id="4024"/>
    <lineage>
        <taxon>Eukaryota</taxon>
        <taxon>Viridiplantae</taxon>
        <taxon>Streptophyta</taxon>
        <taxon>Embryophyta</taxon>
        <taxon>Tracheophyta</taxon>
        <taxon>Spermatophyta</taxon>
        <taxon>Magnoliopsida</taxon>
        <taxon>eudicotyledons</taxon>
        <taxon>Gunneridae</taxon>
        <taxon>Pentapetalae</taxon>
        <taxon>rosids</taxon>
        <taxon>malvids</taxon>
        <taxon>Sapindales</taxon>
        <taxon>Sapindaceae</taxon>
        <taxon>Hippocastanoideae</taxon>
        <taxon>Acereae</taxon>
        <taxon>Acer</taxon>
    </lineage>
</organism>
<evidence type="ECO:0000313" key="3">
    <source>
        <dbReference type="Proteomes" id="UP001168877"/>
    </source>
</evidence>
<comment type="caution">
    <text evidence="2">The sequence shown here is derived from an EMBL/GenBank/DDBJ whole genome shotgun (WGS) entry which is preliminary data.</text>
</comment>
<evidence type="ECO:0000256" key="1">
    <source>
        <dbReference type="SAM" id="MobiDB-lite"/>
    </source>
</evidence>
<sequence>MLKILLMRAGEVVFIEDIEMVKVYIGQSRDSEEVVTTMVPPGRRLNTHTSSVSQTHNWSISTLEQNEALPDSIHSAPSEQRPKRKRGSCRGLKTSAIVEGTGKIQIYVCPETGRVDNSANSSLLSHEYGYLVKRFAPLRYKKWKSIPTME</sequence>
<keyword evidence="3" id="KW-1185">Reference proteome</keyword>
<dbReference type="Proteomes" id="UP001168877">
    <property type="component" value="Unassembled WGS sequence"/>
</dbReference>
<name>A0AA39RCB6_ACESA</name>